<proteinExistence type="predicted"/>
<sequence length="139" mass="15200">MGTMHTTNYGESRDASHGTYIREAGVWRDGYSGILGAPFAAARIFRGPYTLTFLNYWLQESGSESSQRLAHTSYPMGRIQKSFEAAPSATGQDGRAVQGATLRYDNLDTDFRGLERGVSSNLTLVTSISFYARLVVSAS</sequence>
<protein>
    <submittedName>
        <fullName evidence="1">Uncharacterized protein</fullName>
    </submittedName>
</protein>
<evidence type="ECO:0000313" key="1">
    <source>
        <dbReference type="EMBL" id="KAL1878018.1"/>
    </source>
</evidence>
<dbReference type="EMBL" id="JAZHXJ010000059">
    <property type="protein sequence ID" value="KAL1878018.1"/>
    <property type="molecule type" value="Genomic_DNA"/>
</dbReference>
<evidence type="ECO:0000313" key="2">
    <source>
        <dbReference type="Proteomes" id="UP001586593"/>
    </source>
</evidence>
<organism evidence="1 2">
    <name type="scientific">Phialemonium thermophilum</name>
    <dbReference type="NCBI Taxonomy" id="223376"/>
    <lineage>
        <taxon>Eukaryota</taxon>
        <taxon>Fungi</taxon>
        <taxon>Dikarya</taxon>
        <taxon>Ascomycota</taxon>
        <taxon>Pezizomycotina</taxon>
        <taxon>Sordariomycetes</taxon>
        <taxon>Sordariomycetidae</taxon>
        <taxon>Cephalothecales</taxon>
        <taxon>Cephalothecaceae</taxon>
        <taxon>Phialemonium</taxon>
    </lineage>
</organism>
<accession>A0ABR3XPV9</accession>
<dbReference type="Proteomes" id="UP001586593">
    <property type="component" value="Unassembled WGS sequence"/>
</dbReference>
<gene>
    <name evidence="1" type="ORF">VTK73DRAFT_8242</name>
</gene>
<keyword evidence="2" id="KW-1185">Reference proteome</keyword>
<reference evidence="1 2" key="1">
    <citation type="journal article" date="2024" name="Commun. Biol.">
        <title>Comparative genomic analysis of thermophilic fungi reveals convergent evolutionary adaptations and gene losses.</title>
        <authorList>
            <person name="Steindorff A.S."/>
            <person name="Aguilar-Pontes M.V."/>
            <person name="Robinson A.J."/>
            <person name="Andreopoulos B."/>
            <person name="LaButti K."/>
            <person name="Kuo A."/>
            <person name="Mondo S."/>
            <person name="Riley R."/>
            <person name="Otillar R."/>
            <person name="Haridas S."/>
            <person name="Lipzen A."/>
            <person name="Grimwood J."/>
            <person name="Schmutz J."/>
            <person name="Clum A."/>
            <person name="Reid I.D."/>
            <person name="Moisan M.C."/>
            <person name="Butler G."/>
            <person name="Nguyen T.T.M."/>
            <person name="Dewar K."/>
            <person name="Conant G."/>
            <person name="Drula E."/>
            <person name="Henrissat B."/>
            <person name="Hansel C."/>
            <person name="Singer S."/>
            <person name="Hutchinson M.I."/>
            <person name="de Vries R.P."/>
            <person name="Natvig D.O."/>
            <person name="Powell A.J."/>
            <person name="Tsang A."/>
            <person name="Grigoriev I.V."/>
        </authorList>
    </citation>
    <scope>NUCLEOTIDE SEQUENCE [LARGE SCALE GENOMIC DNA]</scope>
    <source>
        <strain evidence="1 2">ATCC 24622</strain>
    </source>
</reference>
<name>A0ABR3XPV9_9PEZI</name>
<comment type="caution">
    <text evidence="1">The sequence shown here is derived from an EMBL/GenBank/DDBJ whole genome shotgun (WGS) entry which is preliminary data.</text>
</comment>